<reference evidence="2" key="1">
    <citation type="submission" date="2013-09" db="EMBL/GenBank/DDBJ databases">
        <title>Corchorus olitorius genome sequencing.</title>
        <authorList>
            <person name="Alam M."/>
            <person name="Haque M.S."/>
            <person name="Islam M.S."/>
            <person name="Emdad E.M."/>
            <person name="Islam M.M."/>
            <person name="Ahmed B."/>
            <person name="Halim A."/>
            <person name="Hossen Q.M.M."/>
            <person name="Hossain M.Z."/>
            <person name="Ahmed R."/>
            <person name="Khan M.M."/>
            <person name="Islam R."/>
            <person name="Rashid M.M."/>
            <person name="Khan S.A."/>
            <person name="Rahman M.S."/>
            <person name="Alam M."/>
            <person name="Yahiya A.S."/>
            <person name="Khan M.S."/>
            <person name="Azam M.S."/>
            <person name="Haque T."/>
            <person name="Lashkar M.Z.H."/>
            <person name="Akhand A.I."/>
            <person name="Morshed G."/>
            <person name="Roy S."/>
            <person name="Uddin K.S."/>
            <person name="Rabeya T."/>
            <person name="Hossain A.S."/>
            <person name="Chowdhury A."/>
            <person name="Snigdha A.R."/>
            <person name="Mortoza M.S."/>
            <person name="Matin S.A."/>
            <person name="Hoque S.M.E."/>
            <person name="Islam M.K."/>
            <person name="Roy D.K."/>
            <person name="Haider R."/>
            <person name="Moosa M.M."/>
            <person name="Elias S.M."/>
            <person name="Hasan A.M."/>
            <person name="Jahan S."/>
            <person name="Shafiuddin M."/>
            <person name="Mahmood N."/>
            <person name="Shommy N.S."/>
        </authorList>
    </citation>
    <scope>NUCLEOTIDE SEQUENCE [LARGE SCALE GENOMIC DNA]</scope>
    <source>
        <strain evidence="2">cv. O-4</strain>
    </source>
</reference>
<dbReference type="InterPro" id="IPR053197">
    <property type="entry name" value="F-box_SCFL_complex_component"/>
</dbReference>
<accession>A0A1R3HIT8</accession>
<sequence length="273" mass="31059">MDRSFIHRVLRYAASHGVQEVTLKHHFNGLHIAHFLCSCKSLRTLELQTCKLSESNFFDPLSKCVNLENLKLIACDVECGQTIKLSAPRLVNLTMAGVKNPLPGQKNQVVLSAPRLSSFCYYGGYPLALSMHGCPILARMAIWLDAPSNKTQDKVEAYYSDTKNLLQEVCCYAKVIQIRLDSWEVLGGKFIKMDKFSPMDREKAISMICDTFVGGQIYNKITKGPKEFLVWNFQRKLLIQTDTIDARRLLTGLDEAVYFGISFYIFTYKYLVD</sequence>
<dbReference type="SUPFAM" id="SSF52047">
    <property type="entry name" value="RNI-like"/>
    <property type="match status" value="1"/>
</dbReference>
<dbReference type="OrthoDB" id="1002541at2759"/>
<keyword evidence="2" id="KW-1185">Reference proteome</keyword>
<gene>
    <name evidence="1" type="ORF">COLO4_28696</name>
</gene>
<dbReference type="InterPro" id="IPR032675">
    <property type="entry name" value="LRR_dom_sf"/>
</dbReference>
<dbReference type="AlphaFoldDB" id="A0A1R3HIT8"/>
<dbReference type="Proteomes" id="UP000187203">
    <property type="component" value="Unassembled WGS sequence"/>
</dbReference>
<name>A0A1R3HIT8_9ROSI</name>
<evidence type="ECO:0000313" key="2">
    <source>
        <dbReference type="Proteomes" id="UP000187203"/>
    </source>
</evidence>
<dbReference type="Gene3D" id="3.80.10.10">
    <property type="entry name" value="Ribonuclease Inhibitor"/>
    <property type="match status" value="1"/>
</dbReference>
<comment type="caution">
    <text evidence="1">The sequence shown here is derived from an EMBL/GenBank/DDBJ whole genome shotgun (WGS) entry which is preliminary data.</text>
</comment>
<dbReference type="PANTHER" id="PTHR34223:SF51">
    <property type="entry name" value="OS06G0556300 PROTEIN"/>
    <property type="match status" value="1"/>
</dbReference>
<evidence type="ECO:0000313" key="1">
    <source>
        <dbReference type="EMBL" id="OMO70213.1"/>
    </source>
</evidence>
<organism evidence="1 2">
    <name type="scientific">Corchorus olitorius</name>
    <dbReference type="NCBI Taxonomy" id="93759"/>
    <lineage>
        <taxon>Eukaryota</taxon>
        <taxon>Viridiplantae</taxon>
        <taxon>Streptophyta</taxon>
        <taxon>Embryophyta</taxon>
        <taxon>Tracheophyta</taxon>
        <taxon>Spermatophyta</taxon>
        <taxon>Magnoliopsida</taxon>
        <taxon>eudicotyledons</taxon>
        <taxon>Gunneridae</taxon>
        <taxon>Pentapetalae</taxon>
        <taxon>rosids</taxon>
        <taxon>malvids</taxon>
        <taxon>Malvales</taxon>
        <taxon>Malvaceae</taxon>
        <taxon>Grewioideae</taxon>
        <taxon>Apeibeae</taxon>
        <taxon>Corchorus</taxon>
    </lineage>
</organism>
<dbReference type="EMBL" id="AWUE01020024">
    <property type="protein sequence ID" value="OMO70213.1"/>
    <property type="molecule type" value="Genomic_DNA"/>
</dbReference>
<protein>
    <submittedName>
        <fullName evidence="1">F-box family protein</fullName>
    </submittedName>
</protein>
<dbReference type="PANTHER" id="PTHR34223">
    <property type="entry name" value="OS11G0201299 PROTEIN"/>
    <property type="match status" value="1"/>
</dbReference>
<proteinExistence type="predicted"/>